<dbReference type="EMBL" id="JBBNAF010000006">
    <property type="protein sequence ID" value="KAK9135889.1"/>
    <property type="molecule type" value="Genomic_DNA"/>
</dbReference>
<keyword evidence="3" id="KW-1185">Reference proteome</keyword>
<evidence type="ECO:0000256" key="1">
    <source>
        <dbReference type="SAM" id="MobiDB-lite"/>
    </source>
</evidence>
<dbReference type="Proteomes" id="UP001420932">
    <property type="component" value="Unassembled WGS sequence"/>
</dbReference>
<gene>
    <name evidence="2" type="ORF">Syun_015219</name>
</gene>
<proteinExistence type="predicted"/>
<organism evidence="2 3">
    <name type="scientific">Stephania yunnanensis</name>
    <dbReference type="NCBI Taxonomy" id="152371"/>
    <lineage>
        <taxon>Eukaryota</taxon>
        <taxon>Viridiplantae</taxon>
        <taxon>Streptophyta</taxon>
        <taxon>Embryophyta</taxon>
        <taxon>Tracheophyta</taxon>
        <taxon>Spermatophyta</taxon>
        <taxon>Magnoliopsida</taxon>
        <taxon>Ranunculales</taxon>
        <taxon>Menispermaceae</taxon>
        <taxon>Menispermoideae</taxon>
        <taxon>Cissampelideae</taxon>
        <taxon>Stephania</taxon>
    </lineage>
</organism>
<evidence type="ECO:0000313" key="2">
    <source>
        <dbReference type="EMBL" id="KAK9135889.1"/>
    </source>
</evidence>
<evidence type="ECO:0000313" key="3">
    <source>
        <dbReference type="Proteomes" id="UP001420932"/>
    </source>
</evidence>
<dbReference type="AlphaFoldDB" id="A0AAP0JL94"/>
<comment type="caution">
    <text evidence="2">The sequence shown here is derived from an EMBL/GenBank/DDBJ whole genome shotgun (WGS) entry which is preliminary data.</text>
</comment>
<feature type="compositionally biased region" description="Low complexity" evidence="1">
    <location>
        <begin position="50"/>
        <end position="59"/>
    </location>
</feature>
<protein>
    <submittedName>
        <fullName evidence="2">Uncharacterized protein</fullName>
    </submittedName>
</protein>
<reference evidence="2 3" key="1">
    <citation type="submission" date="2024-01" db="EMBL/GenBank/DDBJ databases">
        <title>Genome assemblies of Stephania.</title>
        <authorList>
            <person name="Yang L."/>
        </authorList>
    </citation>
    <scope>NUCLEOTIDE SEQUENCE [LARGE SCALE GENOMIC DNA]</scope>
    <source>
        <strain evidence="2">YNDBR</strain>
        <tissue evidence="2">Leaf</tissue>
    </source>
</reference>
<feature type="region of interest" description="Disordered" evidence="1">
    <location>
        <begin position="1"/>
        <end position="71"/>
    </location>
</feature>
<sequence>MSVAPITQARSAPTVHDPSTAPPDQARPAVAEEAHVQDEIVPPTPETPVEDTSSTPTDTGVRVATEATQAR</sequence>
<name>A0AAP0JL94_9MAGN</name>
<accession>A0AAP0JL94</accession>